<evidence type="ECO:0000313" key="2">
    <source>
        <dbReference type="Proteomes" id="UP001165960"/>
    </source>
</evidence>
<sequence>MKDVSAFAKVFDFINIMAYDIMGTWDKTTGPNAPFENGPAGKAVQFSLKQSVEDWSNAKLPLNQITAGLAFYGKAQNASIDVDANNMYVENSNHTKIKGDSKDELYASTVCPEGPAAHSGVFRYQLLREQKVLVGKTKAGEGYQRFFDNTTKTPYLFNKKEMKFISYDNVESLKIKVDYAIKKNLKGVMYWDMTQDYNDELLNVLQAVRGTTAQSNDCSDDYSKPTQEIKGITPVASGEANKKAISPNTQESSQKKEGTTPIGINKNSYTEATKGTMAKKKNNPTKSLQSKDFLPAKKSKRVQGSGFSLKFKDGKHHYSRY</sequence>
<organism evidence="1 2">
    <name type="scientific">Entomophthora muscae</name>
    <dbReference type="NCBI Taxonomy" id="34485"/>
    <lineage>
        <taxon>Eukaryota</taxon>
        <taxon>Fungi</taxon>
        <taxon>Fungi incertae sedis</taxon>
        <taxon>Zoopagomycota</taxon>
        <taxon>Entomophthoromycotina</taxon>
        <taxon>Entomophthoromycetes</taxon>
        <taxon>Entomophthorales</taxon>
        <taxon>Entomophthoraceae</taxon>
        <taxon>Entomophthora</taxon>
    </lineage>
</organism>
<dbReference type="Proteomes" id="UP001165960">
    <property type="component" value="Unassembled WGS sequence"/>
</dbReference>
<comment type="caution">
    <text evidence="1">The sequence shown here is derived from an EMBL/GenBank/DDBJ whole genome shotgun (WGS) entry which is preliminary data.</text>
</comment>
<evidence type="ECO:0000313" key="1">
    <source>
        <dbReference type="EMBL" id="KAJ9067894.1"/>
    </source>
</evidence>
<keyword evidence="2" id="KW-1185">Reference proteome</keyword>
<accession>A0ACC2SZS9</accession>
<protein>
    <submittedName>
        <fullName evidence="1">Uncharacterized protein</fullName>
    </submittedName>
</protein>
<dbReference type="EMBL" id="QTSX02003835">
    <property type="protein sequence ID" value="KAJ9067894.1"/>
    <property type="molecule type" value="Genomic_DNA"/>
</dbReference>
<proteinExistence type="predicted"/>
<gene>
    <name evidence="1" type="ORF">DSO57_1034346</name>
</gene>
<reference evidence="1" key="1">
    <citation type="submission" date="2022-04" db="EMBL/GenBank/DDBJ databases">
        <title>Genome of the entomopathogenic fungus Entomophthora muscae.</title>
        <authorList>
            <person name="Elya C."/>
            <person name="Lovett B.R."/>
            <person name="Lee E."/>
            <person name="Macias A.M."/>
            <person name="Hajek A.E."/>
            <person name="De Bivort B.L."/>
            <person name="Kasson M.T."/>
            <person name="De Fine Licht H.H."/>
            <person name="Stajich J.E."/>
        </authorList>
    </citation>
    <scope>NUCLEOTIDE SEQUENCE</scope>
    <source>
        <strain evidence="1">Berkeley</strain>
    </source>
</reference>
<name>A0ACC2SZS9_9FUNG</name>